<dbReference type="Pfam" id="PF17197">
    <property type="entry name" value="DUF5134"/>
    <property type="match status" value="1"/>
</dbReference>
<dbReference type="KEGG" id="slia:HA039_31290"/>
<gene>
    <name evidence="2" type="ORF">HA039_31290</name>
</gene>
<dbReference type="RefSeq" id="WP_167035058.1">
    <property type="nucleotide sequence ID" value="NZ_CP050177.1"/>
</dbReference>
<keyword evidence="1" id="KW-1133">Transmembrane helix</keyword>
<feature type="transmembrane region" description="Helical" evidence="1">
    <location>
        <begin position="92"/>
        <end position="111"/>
    </location>
</feature>
<feature type="transmembrane region" description="Helical" evidence="1">
    <location>
        <begin position="6"/>
        <end position="24"/>
    </location>
</feature>
<proteinExistence type="predicted"/>
<evidence type="ECO:0000313" key="3">
    <source>
        <dbReference type="Proteomes" id="UP000501179"/>
    </source>
</evidence>
<dbReference type="AlphaFoldDB" id="A0A6G9H6Y0"/>
<reference evidence="2 3" key="1">
    <citation type="submission" date="2020-03" db="EMBL/GenBank/DDBJ databases">
        <title>A novel species.</title>
        <authorList>
            <person name="Gao J."/>
        </authorList>
    </citation>
    <scope>NUCLEOTIDE SEQUENCE [LARGE SCALE GENOMIC DNA]</scope>
    <source>
        <strain evidence="2 3">QMT-12</strain>
    </source>
</reference>
<dbReference type="EMBL" id="CP050177">
    <property type="protein sequence ID" value="QIQ06204.1"/>
    <property type="molecule type" value="Genomic_DNA"/>
</dbReference>
<sequence length="193" mass="19104">MHGPATAGWLLVALCAGAGGYCLLRMRAAVGEARGTAGGEALMGFGMAAMAVPTAALSPPRWVWLGYAAVFGAAALGAAVRARSSPHHAHHLLGMLAMVYMAGAMALTPGGAHGVHAAAGVPLVTGGLLLYYTAYVLRAGARLLPLPAAAEPGGAVSGGPAGVVGAGRGEWPELTLVCRLSMGLAMLAMLLGL</sequence>
<feature type="transmembrane region" description="Helical" evidence="1">
    <location>
        <begin position="117"/>
        <end position="137"/>
    </location>
</feature>
<feature type="transmembrane region" description="Helical" evidence="1">
    <location>
        <begin position="62"/>
        <end position="80"/>
    </location>
</feature>
<keyword evidence="1" id="KW-0812">Transmembrane</keyword>
<dbReference type="InterPro" id="IPR033458">
    <property type="entry name" value="DUF5134"/>
</dbReference>
<feature type="transmembrane region" description="Helical" evidence="1">
    <location>
        <begin position="36"/>
        <end position="56"/>
    </location>
</feature>
<evidence type="ECO:0000313" key="2">
    <source>
        <dbReference type="EMBL" id="QIQ06204.1"/>
    </source>
</evidence>
<dbReference type="Proteomes" id="UP000501179">
    <property type="component" value="Chromosome"/>
</dbReference>
<protein>
    <submittedName>
        <fullName evidence="2">DUF5134 domain-containing protein</fullName>
    </submittedName>
</protein>
<keyword evidence="1" id="KW-0472">Membrane</keyword>
<accession>A0A6G9H6Y0</accession>
<keyword evidence="3" id="KW-1185">Reference proteome</keyword>
<organism evidence="2 3">
    <name type="scientific">Streptomyces liangshanensis</name>
    <dbReference type="NCBI Taxonomy" id="2717324"/>
    <lineage>
        <taxon>Bacteria</taxon>
        <taxon>Bacillati</taxon>
        <taxon>Actinomycetota</taxon>
        <taxon>Actinomycetes</taxon>
        <taxon>Kitasatosporales</taxon>
        <taxon>Streptomycetaceae</taxon>
        <taxon>Streptomyces</taxon>
    </lineage>
</organism>
<name>A0A6G9H6Y0_9ACTN</name>
<evidence type="ECO:0000256" key="1">
    <source>
        <dbReference type="SAM" id="Phobius"/>
    </source>
</evidence>